<protein>
    <submittedName>
        <fullName evidence="2">Metal-sensitive transcriptional regulator</fullName>
    </submittedName>
</protein>
<evidence type="ECO:0000313" key="2">
    <source>
        <dbReference type="EMBL" id="MEX4010014.1"/>
    </source>
</evidence>
<comment type="similarity">
    <text evidence="1">Belongs to the FrmR/RcnR family.</text>
</comment>
<gene>
    <name evidence="2" type="ORF">V1479_22100</name>
</gene>
<dbReference type="Proteomes" id="UP001559025">
    <property type="component" value="Unassembled WGS sequence"/>
</dbReference>
<organism evidence="2 3">
    <name type="scientific">Neoaquamicrobium sediminum</name>
    <dbReference type="NCBI Taxonomy" id="1849104"/>
    <lineage>
        <taxon>Bacteria</taxon>
        <taxon>Pseudomonadati</taxon>
        <taxon>Pseudomonadota</taxon>
        <taxon>Alphaproteobacteria</taxon>
        <taxon>Hyphomicrobiales</taxon>
        <taxon>Phyllobacteriaceae</taxon>
        <taxon>Neoaquamicrobium</taxon>
    </lineage>
</organism>
<comment type="caution">
    <text evidence="2">The sequence shown here is derived from an EMBL/GenBank/DDBJ whole genome shotgun (WGS) entry which is preliminary data.</text>
</comment>
<name>A0ABV3WZH5_9HYPH</name>
<dbReference type="Gene3D" id="1.20.58.1000">
    <property type="entry name" value="Metal-sensitive repressor, helix protomer"/>
    <property type="match status" value="1"/>
</dbReference>
<dbReference type="RefSeq" id="WP_173194280.1">
    <property type="nucleotide sequence ID" value="NZ_JABETK010000003.1"/>
</dbReference>
<reference evidence="2 3" key="1">
    <citation type="submission" date="2024-01" db="EMBL/GenBank/DDBJ databases">
        <title>New evidence supports the origin of RcGTA from prophage.</title>
        <authorList>
            <person name="Xu Y."/>
            <person name="Liu B."/>
            <person name="Chen F."/>
        </authorList>
    </citation>
    <scope>NUCLEOTIDE SEQUENCE [LARGE SCALE GENOMIC DNA]</scope>
    <source>
        <strain evidence="2 3">CBW1107-2</strain>
    </source>
</reference>
<dbReference type="PANTHER" id="PTHR33677">
    <property type="entry name" value="TRANSCRIPTIONAL REPRESSOR FRMR-RELATED"/>
    <property type="match status" value="1"/>
</dbReference>
<dbReference type="InterPro" id="IPR003735">
    <property type="entry name" value="Metal_Tscrpt_repr"/>
</dbReference>
<accession>A0ABV3WZH5</accession>
<dbReference type="InterPro" id="IPR038390">
    <property type="entry name" value="Metal_Tscrpt_repr_sf"/>
</dbReference>
<sequence>MDAERRKSKVARLNRIAGQVQGISRMMAEDRYCIDILHQIQAVRVALSRAENEILRDHATECVASAIASGNAADQKQKVDELINLFDRSKG</sequence>
<dbReference type="EMBL" id="JAZHFV010000008">
    <property type="protein sequence ID" value="MEX4010014.1"/>
    <property type="molecule type" value="Genomic_DNA"/>
</dbReference>
<proteinExistence type="inferred from homology"/>
<evidence type="ECO:0000256" key="1">
    <source>
        <dbReference type="ARBA" id="ARBA00005260"/>
    </source>
</evidence>
<keyword evidence="3" id="KW-1185">Reference proteome</keyword>
<evidence type="ECO:0000313" key="3">
    <source>
        <dbReference type="Proteomes" id="UP001559025"/>
    </source>
</evidence>
<dbReference type="Pfam" id="PF02583">
    <property type="entry name" value="Trns_repr_metal"/>
    <property type="match status" value="1"/>
</dbReference>
<dbReference type="CDD" id="cd10148">
    <property type="entry name" value="CsoR-like_DUF156"/>
    <property type="match status" value="1"/>
</dbReference>